<dbReference type="EMBL" id="FTOI01000019">
    <property type="protein sequence ID" value="SIT03628.1"/>
    <property type="molecule type" value="Genomic_DNA"/>
</dbReference>
<reference evidence="2" key="1">
    <citation type="submission" date="2017-01" db="EMBL/GenBank/DDBJ databases">
        <authorList>
            <person name="Varghese N."/>
            <person name="Submissions S."/>
        </authorList>
    </citation>
    <scope>NUCLEOTIDE SEQUENCE [LARGE SCALE GENOMIC DNA]</scope>
    <source>
        <strain evidence="2">DSM 23145</strain>
    </source>
</reference>
<dbReference type="PANTHER" id="PTHR30565">
    <property type="entry name" value="PROTEIN YCIF"/>
    <property type="match status" value="1"/>
</dbReference>
<dbReference type="AlphaFoldDB" id="A0A1N7NZB9"/>
<protein>
    <submittedName>
        <fullName evidence="1">Ferritin-like metal-binding protein YciE</fullName>
    </submittedName>
</protein>
<dbReference type="RefSeq" id="WP_076388601.1">
    <property type="nucleotide sequence ID" value="NZ_FTOI01000019.1"/>
</dbReference>
<dbReference type="Gene3D" id="1.20.1260.10">
    <property type="match status" value="1"/>
</dbReference>
<organism evidence="1 2">
    <name type="scientific">Kaistella chaponensis</name>
    <dbReference type="NCBI Taxonomy" id="713588"/>
    <lineage>
        <taxon>Bacteria</taxon>
        <taxon>Pseudomonadati</taxon>
        <taxon>Bacteroidota</taxon>
        <taxon>Flavobacteriia</taxon>
        <taxon>Flavobacteriales</taxon>
        <taxon>Weeksellaceae</taxon>
        <taxon>Chryseobacterium group</taxon>
        <taxon>Kaistella</taxon>
    </lineage>
</organism>
<name>A0A1N7NZB9_9FLAO</name>
<accession>A0A1N7NZB9</accession>
<dbReference type="SUPFAM" id="SSF47240">
    <property type="entry name" value="Ferritin-like"/>
    <property type="match status" value="1"/>
</dbReference>
<dbReference type="InterPro" id="IPR010287">
    <property type="entry name" value="DUF892_YciF-like"/>
</dbReference>
<dbReference type="InterPro" id="IPR009078">
    <property type="entry name" value="Ferritin-like_SF"/>
</dbReference>
<proteinExistence type="predicted"/>
<dbReference type="Proteomes" id="UP000185839">
    <property type="component" value="Unassembled WGS sequence"/>
</dbReference>
<dbReference type="PANTHER" id="PTHR30565:SF9">
    <property type="entry name" value="PROTEIN YCIF"/>
    <property type="match status" value="1"/>
</dbReference>
<gene>
    <name evidence="1" type="ORF">SAMN05421789_1197</name>
</gene>
<dbReference type="STRING" id="713588.SAMN05421789_1197"/>
<evidence type="ECO:0000313" key="1">
    <source>
        <dbReference type="EMBL" id="SIT03628.1"/>
    </source>
</evidence>
<sequence>MKNLNKNIRDLPQEDHPHSESVLEDFFIHSLKEMYYTECEIDKEFALITNQIISLNLKKILENHYAILLKHKIRLEKIFRLKDEIIDVKNCITFNALLSEGKKQLAVFTNDPVNWEIALILVAQKLAHYKIASYGGLAHLAIKLNYHKAATLLAVSAQEEEEFIANHLNRIFDAFLASHVEEYKN</sequence>
<dbReference type="OrthoDB" id="1261244at2"/>
<dbReference type="InterPro" id="IPR012347">
    <property type="entry name" value="Ferritin-like"/>
</dbReference>
<dbReference type="InterPro" id="IPR047114">
    <property type="entry name" value="YciF"/>
</dbReference>
<dbReference type="Pfam" id="PF05974">
    <property type="entry name" value="DUF892"/>
    <property type="match status" value="1"/>
</dbReference>
<keyword evidence="2" id="KW-1185">Reference proteome</keyword>
<evidence type="ECO:0000313" key="2">
    <source>
        <dbReference type="Proteomes" id="UP000185839"/>
    </source>
</evidence>